<gene>
    <name evidence="3" type="ORF">ASR47_101480</name>
</gene>
<evidence type="ECO:0000313" key="3">
    <source>
        <dbReference type="EMBL" id="OBV40165.1"/>
    </source>
</evidence>
<keyword evidence="4" id="KW-1185">Reference proteome</keyword>
<sequence>MKTAALLLSATLMTVGGAWVQAQSTTNLNQTGNHVNNQREPGQQSDESDKLDNKGKPMPGSKMRQHERPAKVQRTMKRDKQQRPAPMPADTPNTQPVPGTLSPPAIPGAPVAPMPTVPPTTPATMQ</sequence>
<comment type="caution">
    <text evidence="3">The sequence shown here is derived from an EMBL/GenBank/DDBJ whole genome shotgun (WGS) entry which is preliminary data.</text>
</comment>
<keyword evidence="2" id="KW-0732">Signal</keyword>
<feature type="compositionally biased region" description="Basic and acidic residues" evidence="1">
    <location>
        <begin position="64"/>
        <end position="82"/>
    </location>
</feature>
<protein>
    <submittedName>
        <fullName evidence="3">Uncharacterized protein</fullName>
    </submittedName>
</protein>
<dbReference type="EMBL" id="LOCQ01000049">
    <property type="protein sequence ID" value="OBV40165.1"/>
    <property type="molecule type" value="Genomic_DNA"/>
</dbReference>
<dbReference type="Proteomes" id="UP000092713">
    <property type="component" value="Unassembled WGS sequence"/>
</dbReference>
<evidence type="ECO:0000256" key="2">
    <source>
        <dbReference type="SAM" id="SignalP"/>
    </source>
</evidence>
<accession>A0A1A7C5X7</accession>
<evidence type="ECO:0000313" key="4">
    <source>
        <dbReference type="Proteomes" id="UP000092713"/>
    </source>
</evidence>
<feature type="region of interest" description="Disordered" evidence="1">
    <location>
        <begin position="28"/>
        <end position="126"/>
    </location>
</feature>
<feature type="compositionally biased region" description="Pro residues" evidence="1">
    <location>
        <begin position="104"/>
        <end position="126"/>
    </location>
</feature>
<dbReference type="OrthoDB" id="8708582at2"/>
<proteinExistence type="predicted"/>
<organism evidence="3 4">
    <name type="scientific">Janthinobacterium psychrotolerans</name>
    <dbReference type="NCBI Taxonomy" id="1747903"/>
    <lineage>
        <taxon>Bacteria</taxon>
        <taxon>Pseudomonadati</taxon>
        <taxon>Pseudomonadota</taxon>
        <taxon>Betaproteobacteria</taxon>
        <taxon>Burkholderiales</taxon>
        <taxon>Oxalobacteraceae</taxon>
        <taxon>Janthinobacterium</taxon>
    </lineage>
</organism>
<evidence type="ECO:0000256" key="1">
    <source>
        <dbReference type="SAM" id="MobiDB-lite"/>
    </source>
</evidence>
<feature type="signal peptide" evidence="2">
    <location>
        <begin position="1"/>
        <end position="20"/>
    </location>
</feature>
<feature type="compositionally biased region" description="Polar residues" evidence="1">
    <location>
        <begin position="28"/>
        <end position="45"/>
    </location>
</feature>
<dbReference type="AlphaFoldDB" id="A0A1A7C5X7"/>
<reference evidence="3 4" key="1">
    <citation type="submission" date="2016-04" db="EMBL/GenBank/DDBJ databases">
        <title>Draft genome sequence of Janthinobacterium psychrotolerans sp. nov., isolated from freshwater sediments in Denmark.</title>
        <authorList>
            <person name="Gong X."/>
            <person name="Skrivergaard S."/>
            <person name="Korsgaard B.S."/>
            <person name="Schreiber L."/>
            <person name="Marshall I.P."/>
            <person name="Finster K."/>
            <person name="Schramm A."/>
        </authorList>
    </citation>
    <scope>NUCLEOTIDE SEQUENCE [LARGE SCALE GENOMIC DNA]</scope>
    <source>
        <strain evidence="3 4">S3-2</strain>
    </source>
</reference>
<feature type="chain" id="PRO_5008355778" evidence="2">
    <location>
        <begin position="21"/>
        <end position="126"/>
    </location>
</feature>
<name>A0A1A7C5X7_9BURK</name>
<dbReference type="RefSeq" id="WP_065307214.1">
    <property type="nucleotide sequence ID" value="NZ_LOCQ01000049.1"/>
</dbReference>